<keyword evidence="1" id="KW-0472">Membrane</keyword>
<comment type="caution">
    <text evidence="2">The sequence shown here is derived from an EMBL/GenBank/DDBJ whole genome shotgun (WGS) entry which is preliminary data.</text>
</comment>
<feature type="transmembrane region" description="Helical" evidence="1">
    <location>
        <begin position="193"/>
        <end position="213"/>
    </location>
</feature>
<sequence length="349" mass="37730">MTVASYLFLYFASMLVAHLGILVLARASRPVLRAWAISAGAVLLMLSPLALLAFFERRQIAYLGGETLNPQQFLAEPWFGTVWDTMAAWAAILLALGSGLVLWRRAGGQFRPGWMTPPAKAETEPPQTATLSTTVVAGCWLVLPTAVLLLANLAFPLYTPRYSTFTAPAAALLVAEGVLLAARALASRSHVPMAVVAGTGLLAFAAICLQAYLSQRGPYSKANSDWSEVSAAIGEHTRPGDAFVFDESTRPSRRPRLAARTYPAGFAAVKDVTLRTPFAENIGWEDKAYSVPEAAALGRFDGVHRVWLIEDDQDGNLSDYGLADLEALGFEETGLRIPTHRTLLIELSR</sequence>
<organism evidence="2 3">
    <name type="scientific">Leifsonia xyli subsp. xyli</name>
    <dbReference type="NCBI Taxonomy" id="59736"/>
    <lineage>
        <taxon>Bacteria</taxon>
        <taxon>Bacillati</taxon>
        <taxon>Actinomycetota</taxon>
        <taxon>Actinomycetes</taxon>
        <taxon>Micrococcales</taxon>
        <taxon>Microbacteriaceae</taxon>
        <taxon>Leifsonia</taxon>
    </lineage>
</organism>
<feature type="transmembrane region" description="Helical" evidence="1">
    <location>
        <begin position="6"/>
        <end position="25"/>
    </location>
</feature>
<proteinExistence type="predicted"/>
<feature type="transmembrane region" description="Helical" evidence="1">
    <location>
        <begin position="135"/>
        <end position="159"/>
    </location>
</feature>
<evidence type="ECO:0000313" key="2">
    <source>
        <dbReference type="EMBL" id="ODA89583.1"/>
    </source>
</evidence>
<keyword evidence="1" id="KW-0812">Transmembrane</keyword>
<evidence type="ECO:0000256" key="1">
    <source>
        <dbReference type="SAM" id="Phobius"/>
    </source>
</evidence>
<dbReference type="EMBL" id="LNZG01000045">
    <property type="protein sequence ID" value="ODA89583.1"/>
    <property type="molecule type" value="Genomic_DNA"/>
</dbReference>
<gene>
    <name evidence="2" type="ORF">ATY41_04720</name>
</gene>
<reference evidence="2 3" key="1">
    <citation type="submission" date="2015-11" db="EMBL/GenBank/DDBJ databases">
        <authorList>
            <person name="Zhang Y."/>
            <person name="Guo Z."/>
        </authorList>
    </citation>
    <scope>NUCLEOTIDE SEQUENCE [LARGE SCALE GENOMIC DNA]</scope>
    <source>
        <strain evidence="3">gdw1</strain>
    </source>
</reference>
<accession>A0A1E2SIJ3</accession>
<feature type="transmembrane region" description="Helical" evidence="1">
    <location>
        <begin position="86"/>
        <end position="103"/>
    </location>
</feature>
<name>A0A1E2SIJ3_LEIXY</name>
<dbReference type="Proteomes" id="UP000094426">
    <property type="component" value="Unassembled WGS sequence"/>
</dbReference>
<feature type="transmembrane region" description="Helical" evidence="1">
    <location>
        <begin position="165"/>
        <end position="186"/>
    </location>
</feature>
<keyword evidence="1" id="KW-1133">Transmembrane helix</keyword>
<dbReference type="OrthoDB" id="5318634at2"/>
<dbReference type="RefSeq" id="WP_050737932.1">
    <property type="nucleotide sequence ID" value="NZ_LNZG01000045.1"/>
</dbReference>
<feature type="transmembrane region" description="Helical" evidence="1">
    <location>
        <begin position="32"/>
        <end position="55"/>
    </location>
</feature>
<protein>
    <submittedName>
        <fullName evidence="2">Uncharacterized protein</fullName>
    </submittedName>
</protein>
<evidence type="ECO:0000313" key="3">
    <source>
        <dbReference type="Proteomes" id="UP000094426"/>
    </source>
</evidence>
<dbReference type="AlphaFoldDB" id="A0A1E2SIJ3"/>